<dbReference type="AlphaFoldDB" id="A0A5E4NQ02"/>
<organism evidence="2 3">
    <name type="scientific">Cinara cedri</name>
    <dbReference type="NCBI Taxonomy" id="506608"/>
    <lineage>
        <taxon>Eukaryota</taxon>
        <taxon>Metazoa</taxon>
        <taxon>Ecdysozoa</taxon>
        <taxon>Arthropoda</taxon>
        <taxon>Hexapoda</taxon>
        <taxon>Insecta</taxon>
        <taxon>Pterygota</taxon>
        <taxon>Neoptera</taxon>
        <taxon>Paraneoptera</taxon>
        <taxon>Hemiptera</taxon>
        <taxon>Sternorrhyncha</taxon>
        <taxon>Aphidomorpha</taxon>
        <taxon>Aphidoidea</taxon>
        <taxon>Aphididae</taxon>
        <taxon>Lachninae</taxon>
        <taxon>Cinara</taxon>
    </lineage>
</organism>
<dbReference type="EMBL" id="CABPRJ010002418">
    <property type="protein sequence ID" value="VVC45877.1"/>
    <property type="molecule type" value="Genomic_DNA"/>
</dbReference>
<evidence type="ECO:0000313" key="3">
    <source>
        <dbReference type="Proteomes" id="UP000325440"/>
    </source>
</evidence>
<proteinExistence type="predicted"/>
<accession>A0A5E4NQ02</accession>
<dbReference type="InterPro" id="IPR052958">
    <property type="entry name" value="IFN-induced_PKR_regulator"/>
</dbReference>
<name>A0A5E4NQ02_9HEMI</name>
<dbReference type="GO" id="GO:0046983">
    <property type="term" value="F:protein dimerization activity"/>
    <property type="evidence" value="ECO:0007669"/>
    <property type="project" value="InterPro"/>
</dbReference>
<evidence type="ECO:0000259" key="1">
    <source>
        <dbReference type="Pfam" id="PF05699"/>
    </source>
</evidence>
<dbReference type="PANTHER" id="PTHR46289">
    <property type="entry name" value="52 KDA REPRESSOR OF THE INHIBITOR OF THE PROTEIN KINASE-LIKE PROTEIN-RELATED"/>
    <property type="match status" value="1"/>
</dbReference>
<dbReference type="Proteomes" id="UP000325440">
    <property type="component" value="Unassembled WGS sequence"/>
</dbReference>
<sequence>MSLYENELDFDAEYFAEEFIQFQSLIISTNDKNTIITPSDQKKSIKNMQMSHTFQNVETCLHIFMTMPVNNCTGERSFSVLKRIKNSLRSSLGQEMLDVLGILSIENDISLDALISMKLLMHL</sequence>
<dbReference type="PANTHER" id="PTHR46289:SF14">
    <property type="entry name" value="DUF4371 DOMAIN-CONTAINING PROTEIN"/>
    <property type="match status" value="1"/>
</dbReference>
<dbReference type="Pfam" id="PF05699">
    <property type="entry name" value="Dimer_Tnp_hAT"/>
    <property type="match status" value="1"/>
</dbReference>
<evidence type="ECO:0000313" key="2">
    <source>
        <dbReference type="EMBL" id="VVC45877.1"/>
    </source>
</evidence>
<gene>
    <name evidence="2" type="ORF">CINCED_3A016524</name>
</gene>
<dbReference type="InterPro" id="IPR008906">
    <property type="entry name" value="HATC_C_dom"/>
</dbReference>
<feature type="domain" description="HAT C-terminal dimerisation" evidence="1">
    <location>
        <begin position="49"/>
        <end position="100"/>
    </location>
</feature>
<keyword evidence="3" id="KW-1185">Reference proteome</keyword>
<protein>
    <submittedName>
        <fullName evidence="2">HAT, C-terminal dimerisation domain</fullName>
    </submittedName>
</protein>
<reference evidence="2 3" key="1">
    <citation type="submission" date="2019-08" db="EMBL/GenBank/DDBJ databases">
        <authorList>
            <person name="Alioto T."/>
            <person name="Alioto T."/>
            <person name="Gomez Garrido J."/>
        </authorList>
    </citation>
    <scope>NUCLEOTIDE SEQUENCE [LARGE SCALE GENOMIC DNA]</scope>
</reference>
<dbReference type="OrthoDB" id="6599302at2759"/>